<sequence length="168" mass="18401">MVERMSTKSGRVLVKKWRGVLLLQLFQARVLVHFSRAIYCERGPARAHIYATTERQHPHPAAFQSGAGLGGGTMRWEELAHRMFIPQATAGLSHHNGRTVFFAGVMLGALFPIPESPSLEPYSCPQKEPPDASSSLPPLQTTTVNPGPGKFACTELVVWQPPTPTCKS</sequence>
<reference evidence="2" key="1">
    <citation type="submission" date="2021-01" db="EMBL/GenBank/DDBJ databases">
        <authorList>
            <person name="Corre E."/>
            <person name="Pelletier E."/>
            <person name="Niang G."/>
            <person name="Scheremetjew M."/>
            <person name="Finn R."/>
            <person name="Kale V."/>
            <person name="Holt S."/>
            <person name="Cochrane G."/>
            <person name="Meng A."/>
            <person name="Brown T."/>
            <person name="Cohen L."/>
        </authorList>
    </citation>
    <scope>NUCLEOTIDE SEQUENCE</scope>
    <source>
        <strain evidence="2">CCMP1594</strain>
    </source>
</reference>
<accession>A0A7S4FS62</accession>
<feature type="region of interest" description="Disordered" evidence="1">
    <location>
        <begin position="120"/>
        <end position="147"/>
    </location>
</feature>
<organism evidence="2">
    <name type="scientific">Eutreptiella gymnastica</name>
    <dbReference type="NCBI Taxonomy" id="73025"/>
    <lineage>
        <taxon>Eukaryota</taxon>
        <taxon>Discoba</taxon>
        <taxon>Euglenozoa</taxon>
        <taxon>Euglenida</taxon>
        <taxon>Spirocuta</taxon>
        <taxon>Euglenophyceae</taxon>
        <taxon>Eutreptiales</taxon>
        <taxon>Eutreptiaceae</taxon>
        <taxon>Eutreptiella</taxon>
    </lineage>
</organism>
<dbReference type="AlphaFoldDB" id="A0A7S4FS62"/>
<name>A0A7S4FS62_9EUGL</name>
<gene>
    <name evidence="2" type="ORF">EGYM00163_LOCUS23573</name>
</gene>
<evidence type="ECO:0000313" key="2">
    <source>
        <dbReference type="EMBL" id="CAE0812423.1"/>
    </source>
</evidence>
<proteinExistence type="predicted"/>
<protein>
    <submittedName>
        <fullName evidence="2">Uncharacterized protein</fullName>
    </submittedName>
</protein>
<dbReference type="EMBL" id="HBJA01066961">
    <property type="protein sequence ID" value="CAE0812423.1"/>
    <property type="molecule type" value="Transcribed_RNA"/>
</dbReference>
<feature type="compositionally biased region" description="Polar residues" evidence="1">
    <location>
        <begin position="132"/>
        <end position="145"/>
    </location>
</feature>
<evidence type="ECO:0000256" key="1">
    <source>
        <dbReference type="SAM" id="MobiDB-lite"/>
    </source>
</evidence>